<protein>
    <recommendedName>
        <fullName evidence="5">Integral membrane protein</fullName>
    </recommendedName>
</protein>
<gene>
    <name evidence="3" type="ORF">GCM10023082_65550</name>
</gene>
<dbReference type="EMBL" id="BAABEP010000105">
    <property type="protein sequence ID" value="GAA3762920.1"/>
    <property type="molecule type" value="Genomic_DNA"/>
</dbReference>
<feature type="transmembrane region" description="Helical" evidence="2">
    <location>
        <begin position="186"/>
        <end position="210"/>
    </location>
</feature>
<keyword evidence="4" id="KW-1185">Reference proteome</keyword>
<reference evidence="4" key="1">
    <citation type="journal article" date="2019" name="Int. J. Syst. Evol. Microbiol.">
        <title>The Global Catalogue of Microorganisms (GCM) 10K type strain sequencing project: providing services to taxonomists for standard genome sequencing and annotation.</title>
        <authorList>
            <consortium name="The Broad Institute Genomics Platform"/>
            <consortium name="The Broad Institute Genome Sequencing Center for Infectious Disease"/>
            <person name="Wu L."/>
            <person name="Ma J."/>
        </authorList>
    </citation>
    <scope>NUCLEOTIDE SEQUENCE [LARGE SCALE GENOMIC DNA]</scope>
    <source>
        <strain evidence="4">JCM 30846</strain>
    </source>
</reference>
<name>A0ABP7GFI4_9ACTN</name>
<organism evidence="3 4">
    <name type="scientific">Streptomyces tremellae</name>
    <dbReference type="NCBI Taxonomy" id="1124239"/>
    <lineage>
        <taxon>Bacteria</taxon>
        <taxon>Bacillati</taxon>
        <taxon>Actinomycetota</taxon>
        <taxon>Actinomycetes</taxon>
        <taxon>Kitasatosporales</taxon>
        <taxon>Streptomycetaceae</taxon>
        <taxon>Streptomyces</taxon>
    </lineage>
</organism>
<evidence type="ECO:0008006" key="5">
    <source>
        <dbReference type="Google" id="ProtNLM"/>
    </source>
</evidence>
<evidence type="ECO:0000313" key="3">
    <source>
        <dbReference type="EMBL" id="GAA3762920.1"/>
    </source>
</evidence>
<feature type="compositionally biased region" description="Basic and acidic residues" evidence="1">
    <location>
        <begin position="282"/>
        <end position="296"/>
    </location>
</feature>
<comment type="caution">
    <text evidence="3">The sequence shown here is derived from an EMBL/GenBank/DDBJ whole genome shotgun (WGS) entry which is preliminary data.</text>
</comment>
<feature type="region of interest" description="Disordered" evidence="1">
    <location>
        <begin position="388"/>
        <end position="470"/>
    </location>
</feature>
<sequence length="470" mass="46593">MALAVRAGLASAAVLLGGGALLVAASLVWHGQPAEESFLRLSFVWSGRFAVLLLGLALVPNAAVWGAAYGLGPGFALSTSAAVTPFAAHGDPGLPSFPLLAAVPQGAGGWPHWSALAVPAAAGLTAGWFTLRRAAPAYMDPGEAWSAGRTALAAALGAAVAGGTTALLAAYAGGPLGTGSLAAFGPVWWAAGAAALVWTAAVGVPFALAVRAWRLRGSGAAPAYEEPAAVPVPAAARAAGGTRAPGHTAVPAASVATDATDAEAGPEGPVGRWSRLVRRLTGRRETGREAGEESGRETGGNGGADLAAGRTPAAAEAGGAEDEAAPARRWSRPSTWWRGAPRTAAGAGAQADAEAYDFLSARSWHERGAREARWAGLKEVSGGLMADFPADPAPWAPAAPQPGAAASRDAEHGTAAADRQRGAGAKTPADARPGPGPDHGPEPDPEAEAEPGAEQKPEPDQGGDGPAADG</sequence>
<keyword evidence="2" id="KW-1133">Transmembrane helix</keyword>
<feature type="transmembrane region" description="Helical" evidence="2">
    <location>
        <begin position="7"/>
        <end position="29"/>
    </location>
</feature>
<feature type="compositionally biased region" description="Low complexity" evidence="1">
    <location>
        <begin position="307"/>
        <end position="318"/>
    </location>
</feature>
<feature type="transmembrane region" description="Helical" evidence="2">
    <location>
        <begin position="66"/>
        <end position="90"/>
    </location>
</feature>
<evidence type="ECO:0000313" key="4">
    <source>
        <dbReference type="Proteomes" id="UP001499884"/>
    </source>
</evidence>
<accession>A0ABP7GFI4</accession>
<dbReference type="InterPro" id="IPR045931">
    <property type="entry name" value="DUF6350"/>
</dbReference>
<keyword evidence="2" id="KW-0812">Transmembrane</keyword>
<feature type="transmembrane region" description="Helical" evidence="2">
    <location>
        <begin position="110"/>
        <end position="131"/>
    </location>
</feature>
<feature type="compositionally biased region" description="Low complexity" evidence="1">
    <location>
        <begin position="339"/>
        <end position="350"/>
    </location>
</feature>
<proteinExistence type="predicted"/>
<feature type="transmembrane region" description="Helical" evidence="2">
    <location>
        <begin position="41"/>
        <end position="59"/>
    </location>
</feature>
<keyword evidence="2" id="KW-0472">Membrane</keyword>
<feature type="transmembrane region" description="Helical" evidence="2">
    <location>
        <begin position="152"/>
        <end position="174"/>
    </location>
</feature>
<evidence type="ECO:0000256" key="2">
    <source>
        <dbReference type="SAM" id="Phobius"/>
    </source>
</evidence>
<evidence type="ECO:0000256" key="1">
    <source>
        <dbReference type="SAM" id="MobiDB-lite"/>
    </source>
</evidence>
<dbReference type="Proteomes" id="UP001499884">
    <property type="component" value="Unassembled WGS sequence"/>
</dbReference>
<feature type="region of interest" description="Disordered" evidence="1">
    <location>
        <begin position="279"/>
        <end position="350"/>
    </location>
</feature>
<feature type="compositionally biased region" description="Pro residues" evidence="1">
    <location>
        <begin position="391"/>
        <end position="400"/>
    </location>
</feature>
<dbReference type="Pfam" id="PF19877">
    <property type="entry name" value="DUF6350"/>
    <property type="match status" value="1"/>
</dbReference>